<feature type="signal peptide" evidence="2">
    <location>
        <begin position="1"/>
        <end position="23"/>
    </location>
</feature>
<evidence type="ECO:0000256" key="1">
    <source>
        <dbReference type="SAM" id="Phobius"/>
    </source>
</evidence>
<protein>
    <submittedName>
        <fullName evidence="3">Uncharacterized protein</fullName>
    </submittedName>
</protein>
<reference evidence="3" key="1">
    <citation type="submission" date="2021-02" db="EMBL/GenBank/DDBJ databases">
        <title>First Annotated Genome of the Yellow-green Alga Tribonema minus.</title>
        <authorList>
            <person name="Mahan K.M."/>
        </authorList>
    </citation>
    <scope>NUCLEOTIDE SEQUENCE</scope>
    <source>
        <strain evidence="3">UTEX B ZZ1240</strain>
    </source>
</reference>
<evidence type="ECO:0000313" key="3">
    <source>
        <dbReference type="EMBL" id="KAG5190646.1"/>
    </source>
</evidence>
<evidence type="ECO:0000256" key="2">
    <source>
        <dbReference type="SAM" id="SignalP"/>
    </source>
</evidence>
<proteinExistence type="predicted"/>
<keyword evidence="2" id="KW-0732">Signal</keyword>
<name>A0A836CPA0_9STRA</name>
<keyword evidence="1" id="KW-1133">Transmembrane helix</keyword>
<sequence length="151" mass="15587">MKLRLLLLLPTAALLSHIHSSVANAGPGLRDGTPELRRSIGFSGFTGLKDADVDLDSLNSTSCATYMCGQAVDIAAAYMDAGCNGSFSSYYTSYASTVALYGSLDRRRAQGDASGIPVSTAITLAAVAGVLALVGGIMIGFMVRGPKVLHL</sequence>
<keyword evidence="1" id="KW-0812">Transmembrane</keyword>
<dbReference type="Proteomes" id="UP000664859">
    <property type="component" value="Unassembled WGS sequence"/>
</dbReference>
<accession>A0A836CPA0</accession>
<organism evidence="3 4">
    <name type="scientific">Tribonema minus</name>
    <dbReference type="NCBI Taxonomy" id="303371"/>
    <lineage>
        <taxon>Eukaryota</taxon>
        <taxon>Sar</taxon>
        <taxon>Stramenopiles</taxon>
        <taxon>Ochrophyta</taxon>
        <taxon>PX clade</taxon>
        <taxon>Xanthophyceae</taxon>
        <taxon>Tribonematales</taxon>
        <taxon>Tribonemataceae</taxon>
        <taxon>Tribonema</taxon>
    </lineage>
</organism>
<feature type="transmembrane region" description="Helical" evidence="1">
    <location>
        <begin position="121"/>
        <end position="143"/>
    </location>
</feature>
<gene>
    <name evidence="3" type="ORF">JKP88DRAFT_352635</name>
</gene>
<keyword evidence="1" id="KW-0472">Membrane</keyword>
<dbReference type="AlphaFoldDB" id="A0A836CPA0"/>
<comment type="caution">
    <text evidence="3">The sequence shown here is derived from an EMBL/GenBank/DDBJ whole genome shotgun (WGS) entry which is preliminary data.</text>
</comment>
<evidence type="ECO:0000313" key="4">
    <source>
        <dbReference type="Proteomes" id="UP000664859"/>
    </source>
</evidence>
<keyword evidence="4" id="KW-1185">Reference proteome</keyword>
<dbReference type="EMBL" id="JAFCMP010000031">
    <property type="protein sequence ID" value="KAG5190646.1"/>
    <property type="molecule type" value="Genomic_DNA"/>
</dbReference>
<feature type="chain" id="PRO_5032453330" evidence="2">
    <location>
        <begin position="24"/>
        <end position="151"/>
    </location>
</feature>